<organism evidence="1 2">
    <name type="scientific">Cannabis sativa</name>
    <name type="common">Hemp</name>
    <name type="synonym">Marijuana</name>
    <dbReference type="NCBI Taxonomy" id="3483"/>
    <lineage>
        <taxon>Eukaryota</taxon>
        <taxon>Viridiplantae</taxon>
        <taxon>Streptophyta</taxon>
        <taxon>Embryophyta</taxon>
        <taxon>Tracheophyta</taxon>
        <taxon>Spermatophyta</taxon>
        <taxon>Magnoliopsida</taxon>
        <taxon>eudicotyledons</taxon>
        <taxon>Gunneridae</taxon>
        <taxon>Pentapetalae</taxon>
        <taxon>rosids</taxon>
        <taxon>fabids</taxon>
        <taxon>Rosales</taxon>
        <taxon>Cannabaceae</taxon>
        <taxon>Cannabis</taxon>
    </lineage>
</organism>
<dbReference type="EnsemblPlants" id="evm.model.01.2387">
    <property type="protein sequence ID" value="cds.evm.model.01.2387"/>
    <property type="gene ID" value="evm.TU.01.2387"/>
</dbReference>
<evidence type="ECO:0000313" key="1">
    <source>
        <dbReference type="EnsemblPlants" id="cds.evm.model.01.2387"/>
    </source>
</evidence>
<sequence>MFVFIEMDLNQDFHLGIVEAIEGAPVGLEGEVLVEGTQVVALQFSRIDVAHDVCHERARVADIQWSPALEFEILYEAYLRNPKVDLSYMGSSFLERTLTKGRELYESKINTDQADQTVIQPKDSSSGHLNEAMAHQPIEEVVGQAANHVVG</sequence>
<evidence type="ECO:0000313" key="2">
    <source>
        <dbReference type="Proteomes" id="UP000596661"/>
    </source>
</evidence>
<protein>
    <submittedName>
        <fullName evidence="1">Uncharacterized protein</fullName>
    </submittedName>
</protein>
<reference evidence="1" key="1">
    <citation type="submission" date="2018-11" db="EMBL/GenBank/DDBJ databases">
        <authorList>
            <person name="Grassa J C."/>
        </authorList>
    </citation>
    <scope>NUCLEOTIDE SEQUENCE [LARGE SCALE GENOMIC DNA]</scope>
</reference>
<accession>A0A803NKZ5</accession>
<dbReference type="Proteomes" id="UP000596661">
    <property type="component" value="Chromosome 1"/>
</dbReference>
<name>A0A803NKZ5_CANSA</name>
<reference evidence="1" key="2">
    <citation type="submission" date="2021-03" db="UniProtKB">
        <authorList>
            <consortium name="EnsemblPlants"/>
        </authorList>
    </citation>
    <scope>IDENTIFICATION</scope>
</reference>
<dbReference type="EMBL" id="UZAU01000073">
    <property type="status" value="NOT_ANNOTATED_CDS"/>
    <property type="molecule type" value="Genomic_DNA"/>
</dbReference>
<keyword evidence="2" id="KW-1185">Reference proteome</keyword>
<dbReference type="Gramene" id="evm.model.01.2387">
    <property type="protein sequence ID" value="cds.evm.model.01.2387"/>
    <property type="gene ID" value="evm.TU.01.2387"/>
</dbReference>
<dbReference type="AlphaFoldDB" id="A0A803NKZ5"/>
<proteinExistence type="predicted"/>